<dbReference type="SUPFAM" id="SSF89372">
    <property type="entry name" value="Fucose-specific lectin"/>
    <property type="match status" value="1"/>
</dbReference>
<evidence type="ECO:0000313" key="2">
    <source>
        <dbReference type="EMBL" id="MBM7799503.1"/>
    </source>
</evidence>
<accession>A0ABS2RLG1</accession>
<dbReference type="RefSeq" id="WP_204918310.1">
    <property type="nucleotide sequence ID" value="NZ_BAAAQP010000003.1"/>
</dbReference>
<dbReference type="Pfam" id="PF01471">
    <property type="entry name" value="PG_binding_1"/>
    <property type="match status" value="1"/>
</dbReference>
<proteinExistence type="predicted"/>
<evidence type="ECO:0000313" key="3">
    <source>
        <dbReference type="Proteomes" id="UP000704762"/>
    </source>
</evidence>
<organism evidence="2 3">
    <name type="scientific">Microlunatus panaciterrae</name>
    <dbReference type="NCBI Taxonomy" id="400768"/>
    <lineage>
        <taxon>Bacteria</taxon>
        <taxon>Bacillati</taxon>
        <taxon>Actinomycetota</taxon>
        <taxon>Actinomycetes</taxon>
        <taxon>Propionibacteriales</taxon>
        <taxon>Propionibacteriaceae</taxon>
        <taxon>Microlunatus</taxon>
    </lineage>
</organism>
<dbReference type="EMBL" id="JAFBCF010000001">
    <property type="protein sequence ID" value="MBM7799503.1"/>
    <property type="molecule type" value="Genomic_DNA"/>
</dbReference>
<name>A0ABS2RLG1_9ACTN</name>
<comment type="caution">
    <text evidence="2">The sequence shown here is derived from an EMBL/GenBank/DDBJ whole genome shotgun (WGS) entry which is preliminary data.</text>
</comment>
<dbReference type="InterPro" id="IPR002477">
    <property type="entry name" value="Peptidoglycan-bd-like"/>
</dbReference>
<keyword evidence="3" id="KW-1185">Reference proteome</keyword>
<dbReference type="Gene3D" id="1.10.101.10">
    <property type="entry name" value="PGBD-like superfamily/PGBD"/>
    <property type="match status" value="1"/>
</dbReference>
<dbReference type="Proteomes" id="UP000704762">
    <property type="component" value="Unassembled WGS sequence"/>
</dbReference>
<dbReference type="InterPro" id="IPR036365">
    <property type="entry name" value="PGBD-like_sf"/>
</dbReference>
<dbReference type="SUPFAM" id="SSF47090">
    <property type="entry name" value="PGBD-like"/>
    <property type="match status" value="1"/>
</dbReference>
<protein>
    <submittedName>
        <fullName evidence="2">Peptidoglycan hydrolase-like protein with peptidoglycan-binding domain</fullName>
    </submittedName>
</protein>
<reference evidence="2 3" key="1">
    <citation type="submission" date="2021-01" db="EMBL/GenBank/DDBJ databases">
        <title>Sequencing the genomes of 1000 actinobacteria strains.</title>
        <authorList>
            <person name="Klenk H.-P."/>
        </authorList>
    </citation>
    <scope>NUCLEOTIDE SEQUENCE [LARGE SCALE GENOMIC DNA]</scope>
    <source>
        <strain evidence="2 3">DSM 18662</strain>
    </source>
</reference>
<feature type="domain" description="Peptidoglycan binding-like" evidence="1">
    <location>
        <begin position="59"/>
        <end position="107"/>
    </location>
</feature>
<gene>
    <name evidence="2" type="ORF">JOE57_002424</name>
</gene>
<evidence type="ECO:0000259" key="1">
    <source>
        <dbReference type="Pfam" id="PF01471"/>
    </source>
</evidence>
<sequence length="227" mass="24159">MSHSLPRPRLFALRALLLTLVVALVGAIGVGTAPSAQAATVSCTISSTRTVRYGDSGSCVRLLQQRLGGLAADGAFGPKTLARVKTFQRSHGLSPDGVVGPLTWRALRGSAVTADSGGAPSCSVSYRGRTLRNMCGTAVAYVTFSHSGTRRVMAIGADGRVYNIVYYPSTGYLSTWQSLGGVARGGVYLYTNGGPDNFRVRTTGTDGRWYCQHYTGRWSGWQRCPRA</sequence>
<dbReference type="InterPro" id="IPR036366">
    <property type="entry name" value="PGBDSf"/>
</dbReference>